<gene>
    <name evidence="5" type="ORF">EL26_14130</name>
</gene>
<dbReference type="SUPFAM" id="SSF52540">
    <property type="entry name" value="P-loop containing nucleoside triphosphate hydrolases"/>
    <property type="match status" value="1"/>
</dbReference>
<dbReference type="Gene3D" id="3.30.450.90">
    <property type="match status" value="1"/>
</dbReference>
<keyword evidence="2" id="KW-0547">Nucleotide-binding</keyword>
<dbReference type="InterPro" id="IPR001482">
    <property type="entry name" value="T2SS/T4SS_dom"/>
</dbReference>
<evidence type="ECO:0000256" key="1">
    <source>
        <dbReference type="ARBA" id="ARBA00006611"/>
    </source>
</evidence>
<evidence type="ECO:0000256" key="3">
    <source>
        <dbReference type="ARBA" id="ARBA00022840"/>
    </source>
</evidence>
<name>A0A074LQD9_9BACL</name>
<organism evidence="5 6">
    <name type="scientific">Tumebacillus flagellatus</name>
    <dbReference type="NCBI Taxonomy" id="1157490"/>
    <lineage>
        <taxon>Bacteria</taxon>
        <taxon>Bacillati</taxon>
        <taxon>Bacillota</taxon>
        <taxon>Bacilli</taxon>
        <taxon>Bacillales</taxon>
        <taxon>Alicyclobacillaceae</taxon>
        <taxon>Tumebacillus</taxon>
    </lineage>
</organism>
<evidence type="ECO:0000313" key="6">
    <source>
        <dbReference type="Proteomes" id="UP000027931"/>
    </source>
</evidence>
<dbReference type="InterPro" id="IPR037257">
    <property type="entry name" value="T2SS_E_N_sf"/>
</dbReference>
<dbReference type="Pfam" id="PF05157">
    <property type="entry name" value="MshEN"/>
    <property type="match status" value="1"/>
</dbReference>
<dbReference type="Pfam" id="PF00437">
    <property type="entry name" value="T2SSE"/>
    <property type="match status" value="1"/>
</dbReference>
<dbReference type="CDD" id="cd01129">
    <property type="entry name" value="PulE-GspE-like"/>
    <property type="match status" value="1"/>
</dbReference>
<feature type="domain" description="AAA+ ATPase" evidence="4">
    <location>
        <begin position="305"/>
        <end position="428"/>
    </location>
</feature>
<dbReference type="GO" id="GO:0005886">
    <property type="term" value="C:plasma membrane"/>
    <property type="evidence" value="ECO:0007669"/>
    <property type="project" value="TreeGrafter"/>
</dbReference>
<dbReference type="Proteomes" id="UP000027931">
    <property type="component" value="Unassembled WGS sequence"/>
</dbReference>
<protein>
    <submittedName>
        <fullName evidence="5">Type II secretion system protein E</fullName>
    </submittedName>
</protein>
<comment type="caution">
    <text evidence="5">The sequence shown here is derived from an EMBL/GenBank/DDBJ whole genome shotgun (WGS) entry which is preliminary data.</text>
</comment>
<dbReference type="PANTHER" id="PTHR30258:SF1">
    <property type="entry name" value="PROTEIN TRANSPORT PROTEIN HOFB HOMOLOG"/>
    <property type="match status" value="1"/>
</dbReference>
<dbReference type="RefSeq" id="WP_052036345.1">
    <property type="nucleotide sequence ID" value="NZ_JMIR01000019.1"/>
</dbReference>
<proteinExistence type="inferred from homology"/>
<keyword evidence="3" id="KW-0067">ATP-binding</keyword>
<sequence>MIRKRIGDLLIDAGLITEQQLHEALTIQKTGKEKLGDVFLNMGLVTEQQLIEALEFQLGIPHVQLHRYKVDQSLLGIIPERLATMYRVLPLKKDGNKLMVAMVDPLDYYAIDDLRMSTGFVIEPAIASKDEIMRAISRYYGMQGSVEEVMQTMQPQVELEVDREIIDEDSPVVRMVNQMIQQAVHQRASDIHIDPQDDGIRVRYRVDGVLRTERSLPKHMQGVISARLKILAHLNIAERRVPQDGRFHMDVDLRTVDVRVSTLPTAHGEKIVMRVLDVKTAINDIEKLGFESYNLDRFNRMLRHAHGIVLITGPTGSGKTSTLYAALNRLNTDEVNIVTVEDPIEYQVDGINQVQVNQAAGLTFANGLRAILRQDPNVIMVGEIRDGETAEIAVRAALTGHLVFSTLHTNDAVATITRLIDMGIEPFLVSSSIVGVVGQRLVRRICHECSQPYIPLADERRLLEARGLPVDFLRIGRGCGVCNRTGYRGRVAIQEIMHMDEPLRRLIMEKRPDSEYRQHCIRAGMRTMFDDGLSKVANGVTTFAEVFRTTMTEGGHVHDPRFVAHDV</sequence>
<dbReference type="STRING" id="1157490.EL26_14130"/>
<dbReference type="GO" id="GO:0005524">
    <property type="term" value="F:ATP binding"/>
    <property type="evidence" value="ECO:0007669"/>
    <property type="project" value="UniProtKB-KW"/>
</dbReference>
<dbReference type="InterPro" id="IPR007831">
    <property type="entry name" value="T2SS_GspE_N"/>
</dbReference>
<dbReference type="InterPro" id="IPR027417">
    <property type="entry name" value="P-loop_NTPase"/>
</dbReference>
<evidence type="ECO:0000313" key="5">
    <source>
        <dbReference type="EMBL" id="KEO82700.1"/>
    </source>
</evidence>
<accession>A0A074LQD9</accession>
<dbReference type="OrthoDB" id="9808272at2"/>
<evidence type="ECO:0000256" key="2">
    <source>
        <dbReference type="ARBA" id="ARBA00022741"/>
    </source>
</evidence>
<dbReference type="SUPFAM" id="SSF160246">
    <property type="entry name" value="EspE N-terminal domain-like"/>
    <property type="match status" value="1"/>
</dbReference>
<dbReference type="InterPro" id="IPR003593">
    <property type="entry name" value="AAA+_ATPase"/>
</dbReference>
<keyword evidence="6" id="KW-1185">Reference proteome</keyword>
<dbReference type="GO" id="GO:0016887">
    <property type="term" value="F:ATP hydrolysis activity"/>
    <property type="evidence" value="ECO:0007669"/>
    <property type="project" value="TreeGrafter"/>
</dbReference>
<comment type="similarity">
    <text evidence="1">Belongs to the GSP E family.</text>
</comment>
<reference evidence="5 6" key="1">
    <citation type="journal article" date="2013" name="Int. J. Syst. Evol. Microbiol.">
        <title>Tumebacillus flagellatus sp. nov., an alpha-amylase/pullulanase-producing bacterium isolated from cassava wastewater.</title>
        <authorList>
            <person name="Wang Q."/>
            <person name="Xie N."/>
            <person name="Qin Y."/>
            <person name="Shen N."/>
            <person name="Zhu J."/>
            <person name="Mi H."/>
            <person name="Huang R."/>
        </authorList>
    </citation>
    <scope>NUCLEOTIDE SEQUENCE [LARGE SCALE GENOMIC DNA]</scope>
    <source>
        <strain evidence="5 6">GST4</strain>
    </source>
</reference>
<dbReference type="EMBL" id="JMIR01000019">
    <property type="protein sequence ID" value="KEO82700.1"/>
    <property type="molecule type" value="Genomic_DNA"/>
</dbReference>
<dbReference type="Gene3D" id="3.30.300.160">
    <property type="entry name" value="Type II secretion system, protein E, N-terminal domain"/>
    <property type="match status" value="1"/>
</dbReference>
<dbReference type="AlphaFoldDB" id="A0A074LQD9"/>
<dbReference type="PANTHER" id="PTHR30258">
    <property type="entry name" value="TYPE II SECRETION SYSTEM PROTEIN GSPE-RELATED"/>
    <property type="match status" value="1"/>
</dbReference>
<dbReference type="eggNOG" id="COG2804">
    <property type="taxonomic scope" value="Bacteria"/>
</dbReference>
<dbReference type="FunFam" id="3.40.50.300:FF:000398">
    <property type="entry name" value="Type IV pilus assembly ATPase PilB"/>
    <property type="match status" value="1"/>
</dbReference>
<evidence type="ECO:0000259" key="4">
    <source>
        <dbReference type="SMART" id="SM00382"/>
    </source>
</evidence>
<dbReference type="Gene3D" id="3.40.50.300">
    <property type="entry name" value="P-loop containing nucleotide triphosphate hydrolases"/>
    <property type="match status" value="1"/>
</dbReference>
<dbReference type="FunFam" id="3.30.450.90:FF:000001">
    <property type="entry name" value="Type II secretion system ATPase GspE"/>
    <property type="match status" value="1"/>
</dbReference>
<dbReference type="FunFam" id="3.30.300.160:FF:000002">
    <property type="entry name" value="Type II secretion system protein E"/>
    <property type="match status" value="1"/>
</dbReference>
<dbReference type="SMART" id="SM00382">
    <property type="entry name" value="AAA"/>
    <property type="match status" value="1"/>
</dbReference>